<keyword evidence="2" id="KW-1185">Reference proteome</keyword>
<dbReference type="AlphaFoldDB" id="E2SE20"/>
<dbReference type="HOGENOM" id="CLU_1280938_0_0_11"/>
<sequence length="215" mass="22824">MSDDVSGLMAACRSANHGRVDEIDDHLLEVEPDLRLLTGLPRGDMWSHVRTGALEIVLQRLRATHEVVVADTGACLEAGDAGPARSRNQAALHLVGEADELVVVGRADPVGLARLVRGLAELAEVAGRLTPTVVVNQMRPSLGWSESEVRDTLDRLAGVEPVAFLPWDQTGLDAAAMRGTTPRSAAPGSPFVARIETVVSALLTERAVIPSPRPV</sequence>
<dbReference type="STRING" id="585531.HMPREF0063_11956"/>
<dbReference type="RefSeq" id="WP_007077048.1">
    <property type="nucleotide sequence ID" value="NZ_CM001024.1"/>
</dbReference>
<accession>E2SE20</accession>
<name>E2SE20_9ACTN</name>
<dbReference type="InterPro" id="IPR027417">
    <property type="entry name" value="P-loop_NTPase"/>
</dbReference>
<organism evidence="1 2">
    <name type="scientific">Aeromicrobium marinum DSM 15272</name>
    <dbReference type="NCBI Taxonomy" id="585531"/>
    <lineage>
        <taxon>Bacteria</taxon>
        <taxon>Bacillati</taxon>
        <taxon>Actinomycetota</taxon>
        <taxon>Actinomycetes</taxon>
        <taxon>Propionibacteriales</taxon>
        <taxon>Nocardioidaceae</taxon>
        <taxon>Aeromicrobium</taxon>
    </lineage>
</organism>
<evidence type="ECO:0008006" key="3">
    <source>
        <dbReference type="Google" id="ProtNLM"/>
    </source>
</evidence>
<dbReference type="OrthoDB" id="3217709at2"/>
<proteinExistence type="predicted"/>
<dbReference type="Proteomes" id="UP000003111">
    <property type="component" value="Unassembled WGS sequence"/>
</dbReference>
<dbReference type="Gene3D" id="3.40.50.300">
    <property type="entry name" value="P-loop containing nucleotide triphosphate hydrolases"/>
    <property type="match status" value="1"/>
</dbReference>
<dbReference type="eggNOG" id="COG0455">
    <property type="taxonomic scope" value="Bacteria"/>
</dbReference>
<evidence type="ECO:0000313" key="1">
    <source>
        <dbReference type="EMBL" id="EFQ82747.1"/>
    </source>
</evidence>
<gene>
    <name evidence="1" type="ORF">HMPREF0063_11956</name>
</gene>
<dbReference type="SUPFAM" id="SSF52540">
    <property type="entry name" value="P-loop containing nucleoside triphosphate hydrolases"/>
    <property type="match status" value="1"/>
</dbReference>
<dbReference type="EMBL" id="ACLF03000006">
    <property type="protein sequence ID" value="EFQ82747.1"/>
    <property type="molecule type" value="Genomic_DNA"/>
</dbReference>
<protein>
    <recommendedName>
        <fullName evidence="3">CobQ/CobB/MinD/ParA nucleotide binding domain-containing protein</fullName>
    </recommendedName>
</protein>
<reference evidence="1" key="1">
    <citation type="submission" date="2010-08" db="EMBL/GenBank/DDBJ databases">
        <authorList>
            <person name="Muzny D."/>
            <person name="Qin X."/>
            <person name="Buhay C."/>
            <person name="Dugan-Rocha S."/>
            <person name="Ding Y."/>
            <person name="Chen G."/>
            <person name="Hawes A."/>
            <person name="Holder M."/>
            <person name="Jhangiani S."/>
            <person name="Johnson A."/>
            <person name="Khan Z."/>
            <person name="Li Z."/>
            <person name="Liu W."/>
            <person name="Liu X."/>
            <person name="Perez L."/>
            <person name="Shen H."/>
            <person name="Wang Q."/>
            <person name="Watt J."/>
            <person name="Xi L."/>
            <person name="Xin Y."/>
            <person name="Zhou J."/>
            <person name="Deng J."/>
            <person name="Jiang H."/>
            <person name="Liu Y."/>
            <person name="Qu J."/>
            <person name="Song X.-Z."/>
            <person name="Zhang L."/>
            <person name="Villasana D."/>
            <person name="Johnson A."/>
            <person name="Liu J."/>
            <person name="Liyanage D."/>
            <person name="Lorensuhewa L."/>
            <person name="Robinson T."/>
            <person name="Song A."/>
            <person name="Song B.-B."/>
            <person name="Dinh H."/>
            <person name="Thornton R."/>
            <person name="Coyle M."/>
            <person name="Francisco L."/>
            <person name="Jackson L."/>
            <person name="Javaid M."/>
            <person name="Korchina V."/>
            <person name="Kovar C."/>
            <person name="Mata R."/>
            <person name="Mathew T."/>
            <person name="Ngo R."/>
            <person name="Nguyen L."/>
            <person name="Nguyen N."/>
            <person name="Okwuonu G."/>
            <person name="Ongeri F."/>
            <person name="Pham C."/>
            <person name="Simmons D."/>
            <person name="Wilczek-Boney K."/>
            <person name="Hale W."/>
            <person name="Jakkamsetti A."/>
            <person name="Pham P."/>
            <person name="Ruth R."/>
            <person name="San Lucas F."/>
            <person name="Warren J."/>
            <person name="Zhang J."/>
            <person name="Zhao Z."/>
            <person name="Zhou C."/>
            <person name="Zhu D."/>
            <person name="Lee S."/>
            <person name="Bess C."/>
            <person name="Blankenburg K."/>
            <person name="Forbes L."/>
            <person name="Fu Q."/>
            <person name="Gubbala S."/>
            <person name="Hirani K."/>
            <person name="Jayaseelan J.C."/>
            <person name="Lara F."/>
            <person name="Munidasa M."/>
            <person name="Palculict T."/>
            <person name="Patil S."/>
            <person name="Pu L.-L."/>
            <person name="Saada N."/>
            <person name="Tang L."/>
            <person name="Weissenberger G."/>
            <person name="Zhu Y."/>
            <person name="Hemphill L."/>
            <person name="Shang Y."/>
            <person name="Youmans B."/>
            <person name="Ayvaz T."/>
            <person name="Ross M."/>
            <person name="Santibanez J."/>
            <person name="Aqrawi P."/>
            <person name="Gross S."/>
            <person name="Joshi V."/>
            <person name="Fowler G."/>
            <person name="Nazareth L."/>
            <person name="Reid J."/>
            <person name="Worley K."/>
            <person name="Petrosino J."/>
            <person name="Highlander S."/>
            <person name="Gibbs R."/>
        </authorList>
    </citation>
    <scope>NUCLEOTIDE SEQUENCE [LARGE SCALE GENOMIC DNA]</scope>
    <source>
        <strain evidence="1">DSM 15272</strain>
    </source>
</reference>
<comment type="caution">
    <text evidence="1">The sequence shown here is derived from an EMBL/GenBank/DDBJ whole genome shotgun (WGS) entry which is preliminary data.</text>
</comment>
<evidence type="ECO:0000313" key="2">
    <source>
        <dbReference type="Proteomes" id="UP000003111"/>
    </source>
</evidence>